<dbReference type="InterPro" id="IPR014284">
    <property type="entry name" value="RNA_pol_sigma-70_dom"/>
</dbReference>
<keyword evidence="2" id="KW-0805">Transcription regulation</keyword>
<evidence type="ECO:0000259" key="7">
    <source>
        <dbReference type="Pfam" id="PF04542"/>
    </source>
</evidence>
<feature type="compositionally biased region" description="Basic and acidic residues" evidence="6">
    <location>
        <begin position="481"/>
        <end position="498"/>
    </location>
</feature>
<accession>A0ABP4G6E7</accession>
<feature type="domain" description="Putative zinc-finger" evidence="8">
    <location>
        <begin position="188"/>
        <end position="222"/>
    </location>
</feature>
<evidence type="ECO:0000313" key="10">
    <source>
        <dbReference type="Proteomes" id="UP001500467"/>
    </source>
</evidence>
<evidence type="ECO:0000256" key="4">
    <source>
        <dbReference type="ARBA" id="ARBA00023125"/>
    </source>
</evidence>
<dbReference type="Gene3D" id="1.10.10.1320">
    <property type="entry name" value="Anti-sigma factor, zinc-finger domain"/>
    <property type="match status" value="1"/>
</dbReference>
<dbReference type="InterPro" id="IPR027383">
    <property type="entry name" value="Znf_put"/>
</dbReference>
<dbReference type="InterPro" id="IPR039425">
    <property type="entry name" value="RNA_pol_sigma-70-like"/>
</dbReference>
<dbReference type="InterPro" id="IPR041916">
    <property type="entry name" value="Anti_sigma_zinc_sf"/>
</dbReference>
<organism evidence="9 10">
    <name type="scientific">Prauserella alba</name>
    <dbReference type="NCBI Taxonomy" id="176898"/>
    <lineage>
        <taxon>Bacteria</taxon>
        <taxon>Bacillati</taxon>
        <taxon>Actinomycetota</taxon>
        <taxon>Actinomycetes</taxon>
        <taxon>Pseudonocardiales</taxon>
        <taxon>Pseudonocardiaceae</taxon>
        <taxon>Prauserella</taxon>
    </lineage>
</organism>
<dbReference type="PANTHER" id="PTHR43133:SF8">
    <property type="entry name" value="RNA POLYMERASE SIGMA FACTOR HI_1459-RELATED"/>
    <property type="match status" value="1"/>
</dbReference>
<protein>
    <recommendedName>
        <fullName evidence="11">RNA polymerase sigma factor, sigma-70 family</fullName>
    </recommendedName>
</protein>
<keyword evidence="3" id="KW-0731">Sigma factor</keyword>
<feature type="compositionally biased region" description="Basic and acidic residues" evidence="6">
    <location>
        <begin position="566"/>
        <end position="597"/>
    </location>
</feature>
<dbReference type="NCBIfam" id="TIGR02937">
    <property type="entry name" value="sigma70-ECF"/>
    <property type="match status" value="1"/>
</dbReference>
<dbReference type="Proteomes" id="UP001500467">
    <property type="component" value="Unassembled WGS sequence"/>
</dbReference>
<dbReference type="InterPro" id="IPR007627">
    <property type="entry name" value="RNA_pol_sigma70_r2"/>
</dbReference>
<dbReference type="PANTHER" id="PTHR43133">
    <property type="entry name" value="RNA POLYMERASE ECF-TYPE SIGMA FACTO"/>
    <property type="match status" value="1"/>
</dbReference>
<keyword evidence="10" id="KW-1185">Reference proteome</keyword>
<evidence type="ECO:0000256" key="3">
    <source>
        <dbReference type="ARBA" id="ARBA00023082"/>
    </source>
</evidence>
<feature type="domain" description="RNA polymerase sigma-70 region 2" evidence="7">
    <location>
        <begin position="24"/>
        <end position="82"/>
    </location>
</feature>
<dbReference type="EMBL" id="BAAALM010000015">
    <property type="protein sequence ID" value="GAA1213315.1"/>
    <property type="molecule type" value="Genomic_DNA"/>
</dbReference>
<keyword evidence="4" id="KW-0238">DNA-binding</keyword>
<proteinExistence type="inferred from homology"/>
<dbReference type="InterPro" id="IPR013324">
    <property type="entry name" value="RNA_pol_sigma_r3/r4-like"/>
</dbReference>
<sequence>MSATDEAMLLERLRQGEDDAFGELFELHVASVRRLARGIARDGSEAEDITAETFFRVLQAVRRGNGPKDNVRAYLLTVARRVTWEWQGARRDVPVSDDELTTRVGAGADTQSSTAEASLITRAFSSLPERWRTVLWQTEVEGVQPANVAPEFGLSPNATAALARRARIGLRAAYLQAHLATGRSDNGCRTIVEKLGGYTAGSVTGAEARKVKTHLAACSSCRATHDELRDVCSSLRSHAGVLVLLVPAAGIVANWGGAGAVSGAVSSVAGSAGAGSTAGAASGAAGGLAALSGHVKVGLAVASTVAVGAAGVAGVAGLPEGDERQVVGLHGGPRGGLQLVEPAPAVPEVDRMADRDGADRDGAEGDRAERDGADGDGPAVGNGRSGGAAVDEHAPMGDTDYSVPAAASDPGDSAQARRSARSGARGDHEREPQPRHGTQADDGASGGNGAPADAARADAGANNADRDRGGTARSGLGVKAGTDRNSADRNSADRNRAAKDRRKSVFDGGAPVAKRLAQAWAEKVRESRRDRGVGFGRPTERPGARSAADPAPRADHGNTDSGNTDHGGDRSRADRDGDDRARGFDHRLPRSEPDHQGRKPAAAHFRGQ</sequence>
<gene>
    <name evidence="9" type="ORF">GCM10009675_38740</name>
</gene>
<comment type="similarity">
    <text evidence="1">Belongs to the sigma-70 factor family. ECF subfamily.</text>
</comment>
<feature type="compositionally biased region" description="Low complexity" evidence="6">
    <location>
        <begin position="411"/>
        <end position="423"/>
    </location>
</feature>
<keyword evidence="5" id="KW-0804">Transcription</keyword>
<feature type="compositionally biased region" description="Low complexity" evidence="6">
    <location>
        <begin position="450"/>
        <end position="463"/>
    </location>
</feature>
<dbReference type="SUPFAM" id="SSF88946">
    <property type="entry name" value="Sigma2 domain of RNA polymerase sigma factors"/>
    <property type="match status" value="1"/>
</dbReference>
<dbReference type="InterPro" id="IPR013325">
    <property type="entry name" value="RNA_pol_sigma_r2"/>
</dbReference>
<evidence type="ECO:0000256" key="6">
    <source>
        <dbReference type="SAM" id="MobiDB-lite"/>
    </source>
</evidence>
<evidence type="ECO:0008006" key="11">
    <source>
        <dbReference type="Google" id="ProtNLM"/>
    </source>
</evidence>
<feature type="compositionally biased region" description="Basic and acidic residues" evidence="6">
    <location>
        <begin position="348"/>
        <end position="373"/>
    </location>
</feature>
<dbReference type="SUPFAM" id="SSF88659">
    <property type="entry name" value="Sigma3 and sigma4 domains of RNA polymerase sigma factors"/>
    <property type="match status" value="1"/>
</dbReference>
<dbReference type="Gene3D" id="1.10.1740.10">
    <property type="match status" value="1"/>
</dbReference>
<feature type="compositionally biased region" description="Basic and acidic residues" evidence="6">
    <location>
        <begin position="522"/>
        <end position="543"/>
    </location>
</feature>
<evidence type="ECO:0000256" key="5">
    <source>
        <dbReference type="ARBA" id="ARBA00023163"/>
    </source>
</evidence>
<evidence type="ECO:0000313" key="9">
    <source>
        <dbReference type="EMBL" id="GAA1213315.1"/>
    </source>
</evidence>
<comment type="caution">
    <text evidence="9">The sequence shown here is derived from an EMBL/GenBank/DDBJ whole genome shotgun (WGS) entry which is preliminary data.</text>
</comment>
<name>A0ABP4G6E7_9PSEU</name>
<evidence type="ECO:0000256" key="2">
    <source>
        <dbReference type="ARBA" id="ARBA00023015"/>
    </source>
</evidence>
<dbReference type="RefSeq" id="WP_253857740.1">
    <property type="nucleotide sequence ID" value="NZ_BAAALM010000015.1"/>
</dbReference>
<evidence type="ECO:0000259" key="8">
    <source>
        <dbReference type="Pfam" id="PF13490"/>
    </source>
</evidence>
<dbReference type="Pfam" id="PF04542">
    <property type="entry name" value="Sigma70_r2"/>
    <property type="match status" value="1"/>
</dbReference>
<reference evidence="10" key="1">
    <citation type="journal article" date="2019" name="Int. J. Syst. Evol. Microbiol.">
        <title>The Global Catalogue of Microorganisms (GCM) 10K type strain sequencing project: providing services to taxonomists for standard genome sequencing and annotation.</title>
        <authorList>
            <consortium name="The Broad Institute Genomics Platform"/>
            <consortium name="The Broad Institute Genome Sequencing Center for Infectious Disease"/>
            <person name="Wu L."/>
            <person name="Ma J."/>
        </authorList>
    </citation>
    <scope>NUCLEOTIDE SEQUENCE [LARGE SCALE GENOMIC DNA]</scope>
    <source>
        <strain evidence="10">JCM 13022</strain>
    </source>
</reference>
<feature type="compositionally biased region" description="Basic and acidic residues" evidence="6">
    <location>
        <begin position="424"/>
        <end position="434"/>
    </location>
</feature>
<dbReference type="Pfam" id="PF13490">
    <property type="entry name" value="zf-HC2"/>
    <property type="match status" value="1"/>
</dbReference>
<feature type="region of interest" description="Disordered" evidence="6">
    <location>
        <begin position="324"/>
        <end position="608"/>
    </location>
</feature>
<evidence type="ECO:0000256" key="1">
    <source>
        <dbReference type="ARBA" id="ARBA00010641"/>
    </source>
</evidence>